<evidence type="ECO:0000256" key="3">
    <source>
        <dbReference type="ARBA" id="ARBA00022670"/>
    </source>
</evidence>
<dbReference type="GO" id="GO:0071586">
    <property type="term" value="P:CAAX-box protein processing"/>
    <property type="evidence" value="ECO:0007669"/>
    <property type="project" value="InterPro"/>
</dbReference>
<dbReference type="PANTHER" id="PTHR13046">
    <property type="entry name" value="PROTEASE U48 CAAX PRENYL PROTEASE RCE1"/>
    <property type="match status" value="1"/>
</dbReference>
<dbReference type="EC" id="3.4.26.1" evidence="10"/>
<dbReference type="GO" id="GO:0004222">
    <property type="term" value="F:metalloendopeptidase activity"/>
    <property type="evidence" value="ECO:0007669"/>
    <property type="project" value="InterPro"/>
</dbReference>
<comment type="subcellular location">
    <subcellularLocation>
        <location evidence="1">Endoplasmic reticulum membrane</location>
        <topology evidence="1">Multi-pass membrane protein</topology>
    </subcellularLocation>
</comment>
<evidence type="ECO:0000313" key="14">
    <source>
        <dbReference type="Proteomes" id="UP000018144"/>
    </source>
</evidence>
<feature type="transmembrane region" description="Helical" evidence="11">
    <location>
        <begin position="206"/>
        <end position="229"/>
    </location>
</feature>
<organism evidence="13 14">
    <name type="scientific">Pyronema omphalodes (strain CBS 100304)</name>
    <name type="common">Pyronema confluens</name>
    <dbReference type="NCBI Taxonomy" id="1076935"/>
    <lineage>
        <taxon>Eukaryota</taxon>
        <taxon>Fungi</taxon>
        <taxon>Dikarya</taxon>
        <taxon>Ascomycota</taxon>
        <taxon>Pezizomycotina</taxon>
        <taxon>Pezizomycetes</taxon>
        <taxon>Pezizales</taxon>
        <taxon>Pyronemataceae</taxon>
        <taxon>Pyronema</taxon>
    </lineage>
</organism>
<feature type="transmembrane region" description="Helical" evidence="11">
    <location>
        <begin position="267"/>
        <end position="285"/>
    </location>
</feature>
<name>U4LHY5_PYROM</name>
<evidence type="ECO:0000256" key="5">
    <source>
        <dbReference type="ARBA" id="ARBA00022801"/>
    </source>
</evidence>
<keyword evidence="8 11" id="KW-0472">Membrane</keyword>
<dbReference type="InterPro" id="IPR039731">
    <property type="entry name" value="Rce1"/>
</dbReference>
<evidence type="ECO:0000313" key="13">
    <source>
        <dbReference type="EMBL" id="CCX11808.1"/>
    </source>
</evidence>
<feature type="domain" description="CAAX prenyl protease 2/Lysostaphin resistance protein A-like" evidence="12">
    <location>
        <begin position="146"/>
        <end position="252"/>
    </location>
</feature>
<dbReference type="OrthoDB" id="271604at2759"/>
<dbReference type="Pfam" id="PF02517">
    <property type="entry name" value="Rce1-like"/>
    <property type="match status" value="1"/>
</dbReference>
<dbReference type="OMA" id="HSFCNWC"/>
<evidence type="ECO:0000256" key="9">
    <source>
        <dbReference type="ARBA" id="ARBA00047280"/>
    </source>
</evidence>
<gene>
    <name evidence="13" type="ORF">PCON_11402</name>
</gene>
<sequence length="297" mass="32841">MATASYTTIPLLSLPIALLLCITFTLLYVSSVYLSSNTRPRPGLDRNAPHVIATRVRIASIITLLCTFLTSVLIFMITGQGWWAVLSLMGITHISPTTVWDTIKVLGVTGVLFIGPLAERAWEAVRWNGWRGLIPGVIGKKGRIGWVGWRNYVVAPITEEVVFRGCMVPLLMLAGVGAGRIVWTTPLVFGIAHFHHCYETILNHPSFISMAIISSLAQFTYTTIFGWWATFILVRTGSVWPAIAVHAMCNWIGAPAPKVSSRGWVNALYWVSLVGGAWGFYKLLWRGTESGEAMMRF</sequence>
<evidence type="ECO:0000256" key="4">
    <source>
        <dbReference type="ARBA" id="ARBA00022692"/>
    </source>
</evidence>
<evidence type="ECO:0000256" key="2">
    <source>
        <dbReference type="ARBA" id="ARBA00006897"/>
    </source>
</evidence>
<keyword evidence="5" id="KW-0378">Hydrolase</keyword>
<evidence type="ECO:0000256" key="7">
    <source>
        <dbReference type="ARBA" id="ARBA00022989"/>
    </source>
</evidence>
<dbReference type="eggNOG" id="KOG4130">
    <property type="taxonomic scope" value="Eukaryota"/>
</dbReference>
<feature type="transmembrane region" description="Helical" evidence="11">
    <location>
        <begin position="12"/>
        <end position="35"/>
    </location>
</feature>
<keyword evidence="7 11" id="KW-1133">Transmembrane helix</keyword>
<proteinExistence type="inferred from homology"/>
<comment type="similarity">
    <text evidence="2">Belongs to the peptidase U48 family.</text>
</comment>
<dbReference type="InterPro" id="IPR003675">
    <property type="entry name" value="Rce1/LyrA-like_dom"/>
</dbReference>
<dbReference type="AlphaFoldDB" id="U4LHY5"/>
<evidence type="ECO:0000256" key="6">
    <source>
        <dbReference type="ARBA" id="ARBA00022824"/>
    </source>
</evidence>
<accession>U4LHY5</accession>
<dbReference type="GO" id="GO:0005789">
    <property type="term" value="C:endoplasmic reticulum membrane"/>
    <property type="evidence" value="ECO:0007669"/>
    <property type="project" value="UniProtKB-SubCell"/>
</dbReference>
<feature type="transmembrane region" description="Helical" evidence="11">
    <location>
        <begin position="56"/>
        <end position="77"/>
    </location>
</feature>
<evidence type="ECO:0000256" key="8">
    <source>
        <dbReference type="ARBA" id="ARBA00023136"/>
    </source>
</evidence>
<comment type="catalytic activity">
    <reaction evidence="9">
        <text>Hydrolyzes the peptide bond -P2-(S-farnesyl or geranylgeranyl)C-P1'-P2'-P3'-COOH where P1' and P2' are amino acids with aliphatic sidechains and P3' is any C-terminal residue.</text>
        <dbReference type="EC" id="3.4.26.1"/>
    </reaction>
</comment>
<reference evidence="13 14" key="1">
    <citation type="journal article" date="2013" name="PLoS Genet.">
        <title>The genome and development-dependent transcriptomes of Pyronema confluens: a window into fungal evolution.</title>
        <authorList>
            <person name="Traeger S."/>
            <person name="Altegoer F."/>
            <person name="Freitag M."/>
            <person name="Gabaldon T."/>
            <person name="Kempken F."/>
            <person name="Kumar A."/>
            <person name="Marcet-Houben M."/>
            <person name="Poggeler S."/>
            <person name="Stajich J.E."/>
            <person name="Nowrousian M."/>
        </authorList>
    </citation>
    <scope>NUCLEOTIDE SEQUENCE [LARGE SCALE GENOMIC DNA]</scope>
    <source>
        <strain evidence="14">CBS 100304</strain>
        <tissue evidence="13">Vegetative mycelium</tissue>
    </source>
</reference>
<evidence type="ECO:0000256" key="1">
    <source>
        <dbReference type="ARBA" id="ARBA00004477"/>
    </source>
</evidence>
<keyword evidence="6" id="KW-0256">Endoplasmic reticulum</keyword>
<keyword evidence="3 13" id="KW-0645">Protease</keyword>
<evidence type="ECO:0000256" key="11">
    <source>
        <dbReference type="SAM" id="Phobius"/>
    </source>
</evidence>
<dbReference type="EMBL" id="HF935648">
    <property type="protein sequence ID" value="CCX11808.1"/>
    <property type="molecule type" value="Genomic_DNA"/>
</dbReference>
<feature type="transmembrane region" description="Helical" evidence="11">
    <location>
        <begin position="170"/>
        <end position="194"/>
    </location>
</feature>
<dbReference type="STRING" id="1076935.U4LHY5"/>
<keyword evidence="4 11" id="KW-0812">Transmembrane</keyword>
<evidence type="ECO:0000256" key="10">
    <source>
        <dbReference type="ARBA" id="ARBA00049729"/>
    </source>
</evidence>
<keyword evidence="14" id="KW-1185">Reference proteome</keyword>
<evidence type="ECO:0000259" key="12">
    <source>
        <dbReference type="Pfam" id="PF02517"/>
    </source>
</evidence>
<dbReference type="Proteomes" id="UP000018144">
    <property type="component" value="Unassembled WGS sequence"/>
</dbReference>
<dbReference type="PANTHER" id="PTHR13046:SF0">
    <property type="entry name" value="CAAX PRENYL PROTEASE 2"/>
    <property type="match status" value="1"/>
</dbReference>
<protein>
    <recommendedName>
        <fullName evidence="10">intramembrane prenyl-peptidase Rce1</fullName>
        <ecNumber evidence="10">3.4.26.1</ecNumber>
    </recommendedName>
</protein>